<name>A0A1T0A4F6_9GAMM</name>
<evidence type="ECO:0000313" key="3">
    <source>
        <dbReference type="Proteomes" id="UP000190435"/>
    </source>
</evidence>
<accession>A0A1T0A4F6</accession>
<dbReference type="EMBL" id="UGQE01000004">
    <property type="protein sequence ID" value="STZ14581.1"/>
    <property type="molecule type" value="Genomic_DNA"/>
</dbReference>
<dbReference type="RefSeq" id="WP_078276357.1">
    <property type="nucleotide sequence ID" value="NZ_MUXU01000033.1"/>
</dbReference>
<reference evidence="1 3" key="1">
    <citation type="submission" date="2017-02" db="EMBL/GenBank/DDBJ databases">
        <title>Draft genome sequence of Moraxella caviae CCUG 355 type strain.</title>
        <authorList>
            <person name="Engstrom-Jakobsson H."/>
            <person name="Salva-Serra F."/>
            <person name="Thorell K."/>
            <person name="Gonzales-Siles L."/>
            <person name="Karlsson R."/>
            <person name="Boulund F."/>
            <person name="Engstrand L."/>
            <person name="Moore E."/>
        </authorList>
    </citation>
    <scope>NUCLEOTIDE SEQUENCE [LARGE SCALE GENOMIC DNA]</scope>
    <source>
        <strain evidence="1 3">CCUG 355</strain>
    </source>
</reference>
<protein>
    <submittedName>
        <fullName evidence="1">Uncharacterized protein</fullName>
    </submittedName>
</protein>
<keyword evidence="3" id="KW-1185">Reference proteome</keyword>
<gene>
    <name evidence="1" type="ORF">B0181_04820</name>
    <name evidence="2" type="ORF">NCTC10293_02176</name>
</gene>
<dbReference type="Proteomes" id="UP000190435">
    <property type="component" value="Unassembled WGS sequence"/>
</dbReference>
<sequence length="200" mass="21874">MSAISRNDAAQIAEIKAIAEKRTKLESTHLIAAARLGHHIGCHNTLQPVRHSEVAGTVMPDKIVQGSAIALGKAPNGTTFIAFLLQENLWDMIKPLKPKIAILEGRNQHLAIQMYEVIAGDYKLNPYILSFPIRSNELWEKLTSGKISFFTLGLGEKRIEIAQDGTDQEVMVCTAIQEVCAPILKQSQIVGKKGMSVGGF</sequence>
<evidence type="ECO:0000313" key="4">
    <source>
        <dbReference type="Proteomes" id="UP000255279"/>
    </source>
</evidence>
<organism evidence="1 3">
    <name type="scientific">Moraxella caviae</name>
    <dbReference type="NCBI Taxonomy" id="34060"/>
    <lineage>
        <taxon>Bacteria</taxon>
        <taxon>Pseudomonadati</taxon>
        <taxon>Pseudomonadota</taxon>
        <taxon>Gammaproteobacteria</taxon>
        <taxon>Moraxellales</taxon>
        <taxon>Moraxellaceae</taxon>
        <taxon>Moraxella</taxon>
    </lineage>
</organism>
<dbReference type="EMBL" id="MUXU01000033">
    <property type="protein sequence ID" value="OOR90201.1"/>
    <property type="molecule type" value="Genomic_DNA"/>
</dbReference>
<dbReference type="AlphaFoldDB" id="A0A1T0A4F6"/>
<evidence type="ECO:0000313" key="2">
    <source>
        <dbReference type="EMBL" id="STZ14581.1"/>
    </source>
</evidence>
<evidence type="ECO:0000313" key="1">
    <source>
        <dbReference type="EMBL" id="OOR90201.1"/>
    </source>
</evidence>
<dbReference type="STRING" id="34060.B0181_04820"/>
<reference evidence="2 4" key="2">
    <citation type="submission" date="2018-06" db="EMBL/GenBank/DDBJ databases">
        <authorList>
            <consortium name="Pathogen Informatics"/>
            <person name="Doyle S."/>
        </authorList>
    </citation>
    <scope>NUCLEOTIDE SEQUENCE [LARGE SCALE GENOMIC DNA]</scope>
    <source>
        <strain evidence="2 4">NCTC10293</strain>
    </source>
</reference>
<proteinExistence type="predicted"/>
<dbReference type="Proteomes" id="UP000255279">
    <property type="component" value="Unassembled WGS sequence"/>
</dbReference>